<proteinExistence type="predicted"/>
<keyword evidence="2" id="KW-0472">Membrane</keyword>
<evidence type="ECO:0000256" key="2">
    <source>
        <dbReference type="SAM" id="Phobius"/>
    </source>
</evidence>
<reference evidence="4" key="1">
    <citation type="submission" date="2016-03" db="EMBL/GenBank/DDBJ databases">
        <authorList>
            <person name="Ploux O."/>
        </authorList>
    </citation>
    <scope>NUCLEOTIDE SEQUENCE [LARGE SCALE GENOMIC DNA]</scope>
    <source>
        <strain evidence="4">UK7</strain>
    </source>
</reference>
<dbReference type="PANTHER" id="PTHR35896:SF3">
    <property type="entry name" value="MAJOR FACILITATOR SUPERFAMILY TRANSPORTER"/>
    <property type="match status" value="1"/>
</dbReference>
<evidence type="ECO:0000256" key="1">
    <source>
        <dbReference type="SAM" id="MobiDB-lite"/>
    </source>
</evidence>
<feature type="region of interest" description="Disordered" evidence="1">
    <location>
        <begin position="1"/>
        <end position="46"/>
    </location>
</feature>
<dbReference type="AlphaFoldDB" id="A0A1E1L3Y5"/>
<dbReference type="InterPro" id="IPR053008">
    <property type="entry name" value="Phomopsin_biosynth_assoc"/>
</dbReference>
<sequence>MEQSNGFLADYDEQLKPPSSPRQDSPKLDGDDAFASPTTDYESFEEQYDRRSTQRWQYRAIGAGLAILFLIFGTGSIISTTYFSAYPASTSMGECGRTPEQARQNGCIFDLMMSGWTHPPCYDQELSDQFLRENNFAFFRDREGTQQVTEAEARLGNYKFIYTNGTFHYQHCTYIWAKQVQARRRSVYVLDSQSRSVEHVEHCFRRVGNPNITQIQLQTGTKLHSSTWRLDCIIGEREVHTEH</sequence>
<comment type="caution">
    <text evidence="3">The sequence shown here is derived from an EMBL/GenBank/DDBJ whole genome shotgun (WGS) entry which is preliminary data.</text>
</comment>
<dbReference type="PANTHER" id="PTHR35896">
    <property type="entry name" value="IG-LIKE DOMAIN-CONTAINING PROTEIN"/>
    <property type="match status" value="1"/>
</dbReference>
<keyword evidence="2" id="KW-1133">Transmembrane helix</keyword>
<dbReference type="EMBL" id="FJUW01000034">
    <property type="protein sequence ID" value="CZT05222.1"/>
    <property type="molecule type" value="Genomic_DNA"/>
</dbReference>
<dbReference type="STRING" id="914237.A0A1E1L3Y5"/>
<feature type="transmembrane region" description="Helical" evidence="2">
    <location>
        <begin position="60"/>
        <end position="83"/>
    </location>
</feature>
<protein>
    <submittedName>
        <fullName evidence="3">Uncharacterized protein</fullName>
    </submittedName>
</protein>
<dbReference type="InParanoid" id="A0A1E1L3Y5"/>
<keyword evidence="4" id="KW-1185">Reference proteome</keyword>
<name>A0A1E1L3Y5_9HELO</name>
<evidence type="ECO:0000313" key="4">
    <source>
        <dbReference type="Proteomes" id="UP000178129"/>
    </source>
</evidence>
<accession>A0A1E1L3Y5</accession>
<gene>
    <name evidence="3" type="ORF">RCO7_05379</name>
</gene>
<organism evidence="3 4">
    <name type="scientific">Rhynchosporium graminicola</name>
    <dbReference type="NCBI Taxonomy" id="2792576"/>
    <lineage>
        <taxon>Eukaryota</taxon>
        <taxon>Fungi</taxon>
        <taxon>Dikarya</taxon>
        <taxon>Ascomycota</taxon>
        <taxon>Pezizomycotina</taxon>
        <taxon>Leotiomycetes</taxon>
        <taxon>Helotiales</taxon>
        <taxon>Ploettnerulaceae</taxon>
        <taxon>Rhynchosporium</taxon>
    </lineage>
</organism>
<dbReference type="Proteomes" id="UP000178129">
    <property type="component" value="Unassembled WGS sequence"/>
</dbReference>
<keyword evidence="2" id="KW-0812">Transmembrane</keyword>
<evidence type="ECO:0000313" key="3">
    <source>
        <dbReference type="EMBL" id="CZT05222.1"/>
    </source>
</evidence>